<evidence type="ECO:0000313" key="4">
    <source>
        <dbReference type="Proteomes" id="UP000308768"/>
    </source>
</evidence>
<dbReference type="InterPro" id="IPR053137">
    <property type="entry name" value="NLR-like"/>
</dbReference>
<dbReference type="EMBL" id="NAJN01002899">
    <property type="protein sequence ID" value="TKA47014.1"/>
    <property type="molecule type" value="Genomic_DNA"/>
</dbReference>
<dbReference type="SUPFAM" id="SSF52788">
    <property type="entry name" value="Phosphotyrosine protein phosphatases I"/>
    <property type="match status" value="1"/>
</dbReference>
<dbReference type="STRING" id="331657.A0A4U0VDG6"/>
<organism evidence="2 4">
    <name type="scientific">Cryomyces minteri</name>
    <dbReference type="NCBI Taxonomy" id="331657"/>
    <lineage>
        <taxon>Eukaryota</taxon>
        <taxon>Fungi</taxon>
        <taxon>Dikarya</taxon>
        <taxon>Ascomycota</taxon>
        <taxon>Pezizomycotina</taxon>
        <taxon>Dothideomycetes</taxon>
        <taxon>Dothideomycetes incertae sedis</taxon>
        <taxon>Cryomyces</taxon>
    </lineage>
</organism>
<evidence type="ECO:0000259" key="1">
    <source>
        <dbReference type="SMART" id="SM00226"/>
    </source>
</evidence>
<dbReference type="EMBL" id="NAJN01002871">
    <property type="protein sequence ID" value="TKA47397.1"/>
    <property type="molecule type" value="Genomic_DNA"/>
</dbReference>
<dbReference type="InterPro" id="IPR023485">
    <property type="entry name" value="Ptyr_pPase"/>
</dbReference>
<accession>A0A4U0VDG6</accession>
<dbReference type="GO" id="GO:0009116">
    <property type="term" value="P:nucleoside metabolic process"/>
    <property type="evidence" value="ECO:0007669"/>
    <property type="project" value="InterPro"/>
</dbReference>
<sequence length="301" mass="34196">MGAVTIMISDHRIQFNKVTTFLSKMLENYPKLRAYARPRPETDILFKADYNHVDGNDTCKNCDKSRVEERMEREPRGEPFVHYGLIASGNRVMKDAVERDRLSKDSGGAMCFEMEAAGLMNDFRCVVIRGIADYADSHKNDAWHAYASASAAALAKELLSYMDSKEVTENLPQIGTIDSAGAGSVFDLMLTDPRTAATLYRHGISDTRRYPRQITPADFANFTYILAMDGGTLRRIRDFQSNWPNHNRAARTLLFGNFGEHESEEVMDPYFEGQSTFEDLFMQLTRLSLKFLEHVLGMRQT</sequence>
<dbReference type="Gene3D" id="3.40.50.1580">
    <property type="entry name" value="Nucleoside phosphorylase domain"/>
    <property type="match status" value="1"/>
</dbReference>
<proteinExistence type="predicted"/>
<dbReference type="InterPro" id="IPR036196">
    <property type="entry name" value="Ptyr_pPase_sf"/>
</dbReference>
<dbReference type="SUPFAM" id="SSF53167">
    <property type="entry name" value="Purine and uridine phosphorylases"/>
    <property type="match status" value="1"/>
</dbReference>
<dbReference type="Proteomes" id="UP000308768">
    <property type="component" value="Unassembled WGS sequence"/>
</dbReference>
<dbReference type="SMART" id="SM00226">
    <property type="entry name" value="LMWPc"/>
    <property type="match status" value="1"/>
</dbReference>
<dbReference type="AlphaFoldDB" id="A0A4U0VDG6"/>
<keyword evidence="4" id="KW-1185">Reference proteome</keyword>
<evidence type="ECO:0000313" key="3">
    <source>
        <dbReference type="EMBL" id="TKA47397.1"/>
    </source>
</evidence>
<feature type="domain" description="Phosphotyrosine protein phosphatase I" evidence="1">
    <location>
        <begin position="148"/>
        <end position="294"/>
    </location>
</feature>
<reference evidence="2 4" key="1">
    <citation type="submission" date="2017-03" db="EMBL/GenBank/DDBJ databases">
        <title>Genomes of endolithic fungi from Antarctica.</title>
        <authorList>
            <person name="Coleine C."/>
            <person name="Masonjones S."/>
            <person name="Stajich J.E."/>
        </authorList>
    </citation>
    <scope>NUCLEOTIDE SEQUENCE [LARGE SCALE GENOMIC DNA]</scope>
    <source>
        <strain evidence="2 4">CCFEE 5187</strain>
    </source>
</reference>
<dbReference type="InterPro" id="IPR035994">
    <property type="entry name" value="Nucleoside_phosphorylase_sf"/>
</dbReference>
<comment type="caution">
    <text evidence="2">The sequence shown here is derived from an EMBL/GenBank/DDBJ whole genome shotgun (WGS) entry which is preliminary data.</text>
</comment>
<evidence type="ECO:0000313" key="2">
    <source>
        <dbReference type="EMBL" id="TKA47014.1"/>
    </source>
</evidence>
<dbReference type="OrthoDB" id="20872at2759"/>
<dbReference type="GO" id="GO:0003824">
    <property type="term" value="F:catalytic activity"/>
    <property type="evidence" value="ECO:0007669"/>
    <property type="project" value="InterPro"/>
</dbReference>
<gene>
    <name evidence="2" type="ORF">B0A49_13586</name>
    <name evidence="3" type="ORF">B0A49_13631</name>
</gene>
<name>A0A4U0VDG6_9PEZI</name>
<protein>
    <recommendedName>
        <fullName evidence="1">Phosphotyrosine protein phosphatase I domain-containing protein</fullName>
    </recommendedName>
</protein>
<dbReference type="PANTHER" id="PTHR46082">
    <property type="entry name" value="ATP/GTP-BINDING PROTEIN-RELATED"/>
    <property type="match status" value="1"/>
</dbReference>
<dbReference type="PANTHER" id="PTHR46082:SF11">
    <property type="entry name" value="AAA+ ATPASE DOMAIN-CONTAINING PROTEIN-RELATED"/>
    <property type="match status" value="1"/>
</dbReference>
<dbReference type="Pfam" id="PF01451">
    <property type="entry name" value="LMWPc"/>
    <property type="match status" value="1"/>
</dbReference>